<reference evidence="2 3" key="1">
    <citation type="submission" date="2019-05" db="EMBL/GenBank/DDBJ databases">
        <title>Mikania micrantha, genome provides insights into the molecular mechanism of rapid growth.</title>
        <authorList>
            <person name="Liu B."/>
        </authorList>
    </citation>
    <scope>NUCLEOTIDE SEQUENCE [LARGE SCALE GENOMIC DNA]</scope>
    <source>
        <strain evidence="2">NLD-2019</strain>
        <tissue evidence="2">Leaf</tissue>
    </source>
</reference>
<organism evidence="2 3">
    <name type="scientific">Mikania micrantha</name>
    <name type="common">bitter vine</name>
    <dbReference type="NCBI Taxonomy" id="192012"/>
    <lineage>
        <taxon>Eukaryota</taxon>
        <taxon>Viridiplantae</taxon>
        <taxon>Streptophyta</taxon>
        <taxon>Embryophyta</taxon>
        <taxon>Tracheophyta</taxon>
        <taxon>Spermatophyta</taxon>
        <taxon>Magnoliopsida</taxon>
        <taxon>eudicotyledons</taxon>
        <taxon>Gunneridae</taxon>
        <taxon>Pentapetalae</taxon>
        <taxon>asterids</taxon>
        <taxon>campanulids</taxon>
        <taxon>Asterales</taxon>
        <taxon>Asteraceae</taxon>
        <taxon>Asteroideae</taxon>
        <taxon>Heliantheae alliance</taxon>
        <taxon>Eupatorieae</taxon>
        <taxon>Mikania</taxon>
    </lineage>
</organism>
<accession>A0A5N6PRW4</accession>
<evidence type="ECO:0000313" key="3">
    <source>
        <dbReference type="Proteomes" id="UP000326396"/>
    </source>
</evidence>
<feature type="compositionally biased region" description="Basic and acidic residues" evidence="1">
    <location>
        <begin position="98"/>
        <end position="107"/>
    </location>
</feature>
<comment type="caution">
    <text evidence="2">The sequence shown here is derived from an EMBL/GenBank/DDBJ whole genome shotgun (WGS) entry which is preliminary data.</text>
</comment>
<evidence type="ECO:0000256" key="1">
    <source>
        <dbReference type="SAM" id="MobiDB-lite"/>
    </source>
</evidence>
<gene>
    <name evidence="2" type="ORF">E3N88_06831</name>
</gene>
<sequence length="118" mass="13713">MNSFLVRSRDFGKRLVLVLEPWNPRGRRGQRLPAGTPLHHPCGDEISGYKAPAPLISLVKHIFRTHMLKILLVRRRRRPESCQSCWHRMAKQTLPIESSRREEKDGVEIGGWRRRGSP</sequence>
<keyword evidence="3" id="KW-1185">Reference proteome</keyword>
<name>A0A5N6PRW4_9ASTR</name>
<feature type="region of interest" description="Disordered" evidence="1">
    <location>
        <begin position="96"/>
        <end position="118"/>
    </location>
</feature>
<evidence type="ECO:0000313" key="2">
    <source>
        <dbReference type="EMBL" id="KAD6795935.1"/>
    </source>
</evidence>
<protein>
    <submittedName>
        <fullName evidence="2">Uncharacterized protein</fullName>
    </submittedName>
</protein>
<proteinExistence type="predicted"/>
<dbReference type="AlphaFoldDB" id="A0A5N6PRW4"/>
<dbReference type="Proteomes" id="UP000326396">
    <property type="component" value="Linkage Group LG11"/>
</dbReference>
<dbReference type="EMBL" id="SZYD01000003">
    <property type="protein sequence ID" value="KAD6795935.1"/>
    <property type="molecule type" value="Genomic_DNA"/>
</dbReference>